<evidence type="ECO:0000313" key="3">
    <source>
        <dbReference type="Proteomes" id="UP000745764"/>
    </source>
</evidence>
<evidence type="ECO:0000256" key="1">
    <source>
        <dbReference type="SAM" id="MobiDB-lite"/>
    </source>
</evidence>
<dbReference type="EMBL" id="CAINUL010000017">
    <property type="protein sequence ID" value="CAD0114292.1"/>
    <property type="molecule type" value="Genomic_DNA"/>
</dbReference>
<keyword evidence="3" id="KW-1185">Reference proteome</keyword>
<evidence type="ECO:0000313" key="2">
    <source>
        <dbReference type="EMBL" id="CAD0114292.1"/>
    </source>
</evidence>
<accession>A0A9N8KNM5</accession>
<name>A0A9N8KNM5_9PEZI</name>
<gene>
    <name evidence="2" type="ORF">AWRI4620_LOCUS8547</name>
</gene>
<feature type="region of interest" description="Disordered" evidence="1">
    <location>
        <begin position="15"/>
        <end position="52"/>
    </location>
</feature>
<protein>
    <submittedName>
        <fullName evidence="2">Uncharacterized protein</fullName>
    </submittedName>
</protein>
<comment type="caution">
    <text evidence="2">The sequence shown here is derived from an EMBL/GenBank/DDBJ whole genome shotgun (WGS) entry which is preliminary data.</text>
</comment>
<dbReference type="AlphaFoldDB" id="A0A9N8KNM5"/>
<sequence>MSGRQWCRWSSHLAPANSRGQRTPLTNDHGLPVSPALQPRKQRPAREHQSLGSLTSFRKAVVANPYANALATPVRQCNFTGARLPSHHLLPFTTVFRGDQKDKLIPYLAPVDNSGQTSRAYALNSRHLLNRLGQRKNWQRLLGHDLKFGLKNRNDYQWPGQIEEIILSRLRTSVVRKLVWFLRRPNAKLVLPFDSAKECPSSACILYLGKESPSRSLSDPSVTEYHLLDLLGQELLVDLLNDTPYVETDALFLSHSYMTVSAHNALSRLSSFMSSVETTSKSPKT</sequence>
<dbReference type="Proteomes" id="UP000745764">
    <property type="component" value="Unassembled WGS sequence"/>
</dbReference>
<dbReference type="OrthoDB" id="3363286at2759"/>
<proteinExistence type="predicted"/>
<reference evidence="2" key="1">
    <citation type="submission" date="2020-06" db="EMBL/GenBank/DDBJ databases">
        <authorList>
            <person name="Onetto C."/>
        </authorList>
    </citation>
    <scope>NUCLEOTIDE SEQUENCE</scope>
</reference>
<organism evidence="2 3">
    <name type="scientific">Aureobasidium uvarum</name>
    <dbReference type="NCBI Taxonomy" id="2773716"/>
    <lineage>
        <taxon>Eukaryota</taxon>
        <taxon>Fungi</taxon>
        <taxon>Dikarya</taxon>
        <taxon>Ascomycota</taxon>
        <taxon>Pezizomycotina</taxon>
        <taxon>Dothideomycetes</taxon>
        <taxon>Dothideomycetidae</taxon>
        <taxon>Dothideales</taxon>
        <taxon>Saccotheciaceae</taxon>
        <taxon>Aureobasidium</taxon>
    </lineage>
</organism>